<comment type="subcellular location">
    <subcellularLocation>
        <location evidence="1">Mitochondrion membrane</location>
    </subcellularLocation>
</comment>
<dbReference type="EMBL" id="GL377307">
    <property type="protein sequence ID" value="EFI96059.1"/>
    <property type="molecule type" value="Genomic_DNA"/>
</dbReference>
<protein>
    <recommendedName>
        <fullName evidence="7">HIG1 domain-containing protein</fullName>
    </recommendedName>
</protein>
<dbReference type="PROSITE" id="PS51503">
    <property type="entry name" value="HIG1"/>
    <property type="match status" value="1"/>
</dbReference>
<reference evidence="8 9" key="1">
    <citation type="journal article" date="2010" name="Nat. Biotechnol.">
        <title>Genome sequence of the model mushroom Schizophyllum commune.</title>
        <authorList>
            <person name="Ohm R.A."/>
            <person name="de Jong J.F."/>
            <person name="Lugones L.G."/>
            <person name="Aerts A."/>
            <person name="Kothe E."/>
            <person name="Stajich J.E."/>
            <person name="de Vries R.P."/>
            <person name="Record E."/>
            <person name="Levasseur A."/>
            <person name="Baker S.E."/>
            <person name="Bartholomew K.A."/>
            <person name="Coutinho P.M."/>
            <person name="Erdmann S."/>
            <person name="Fowler T.J."/>
            <person name="Gathman A.C."/>
            <person name="Lombard V."/>
            <person name="Henrissat B."/>
            <person name="Knabe N."/>
            <person name="Kuees U."/>
            <person name="Lilly W.W."/>
            <person name="Lindquist E."/>
            <person name="Lucas S."/>
            <person name="Magnuson J.K."/>
            <person name="Piumi F."/>
            <person name="Raudaskoski M."/>
            <person name="Salamov A."/>
            <person name="Schmutz J."/>
            <person name="Schwarze F.W.M.R."/>
            <person name="vanKuyk P.A."/>
            <person name="Horton J.S."/>
            <person name="Grigoriev I.V."/>
            <person name="Woesten H.A.B."/>
        </authorList>
    </citation>
    <scope>NUCLEOTIDE SEQUENCE [LARGE SCALE GENOMIC DNA]</scope>
    <source>
        <strain evidence="9">H4-8 / FGSC 9210</strain>
    </source>
</reference>
<dbReference type="Pfam" id="PF04588">
    <property type="entry name" value="HIG_1_N"/>
    <property type="match status" value="1"/>
</dbReference>
<dbReference type="STRING" id="578458.D8Q7Q2"/>
<evidence type="ECO:0000256" key="3">
    <source>
        <dbReference type="ARBA" id="ARBA00022989"/>
    </source>
</evidence>
<evidence type="ECO:0000256" key="6">
    <source>
        <dbReference type="SAM" id="MobiDB-lite"/>
    </source>
</evidence>
<dbReference type="AlphaFoldDB" id="D8Q7Q2"/>
<dbReference type="PANTHER" id="PTHR12297">
    <property type="entry name" value="HYPOXIA-INDUCBILE GENE 1 HIG1 -RELATED"/>
    <property type="match status" value="1"/>
</dbReference>
<keyword evidence="3" id="KW-1133">Transmembrane helix</keyword>
<dbReference type="GO" id="GO:0031966">
    <property type="term" value="C:mitochondrial membrane"/>
    <property type="evidence" value="ECO:0007669"/>
    <property type="project" value="UniProtKB-SubCell"/>
</dbReference>
<dbReference type="PANTHER" id="PTHR12297:SF3">
    <property type="entry name" value="HIG1 DOMAIN FAMILY MEMBER 1A"/>
    <property type="match status" value="1"/>
</dbReference>
<feature type="compositionally biased region" description="Basic and acidic residues" evidence="6">
    <location>
        <begin position="154"/>
        <end position="166"/>
    </location>
</feature>
<keyword evidence="2" id="KW-0812">Transmembrane</keyword>
<evidence type="ECO:0000256" key="4">
    <source>
        <dbReference type="ARBA" id="ARBA00023128"/>
    </source>
</evidence>
<dbReference type="InParanoid" id="D8Q7Q2"/>
<dbReference type="InterPro" id="IPR050355">
    <property type="entry name" value="RCF1"/>
</dbReference>
<dbReference type="eggNOG" id="KOG4431">
    <property type="taxonomic scope" value="Eukaryota"/>
</dbReference>
<accession>D8Q7Q2</accession>
<evidence type="ECO:0000259" key="7">
    <source>
        <dbReference type="PROSITE" id="PS51503"/>
    </source>
</evidence>
<keyword evidence="9" id="KW-1185">Reference proteome</keyword>
<dbReference type="Proteomes" id="UP000007431">
    <property type="component" value="Unassembled WGS sequence"/>
</dbReference>
<dbReference type="Gene3D" id="6.10.140.1320">
    <property type="match status" value="1"/>
</dbReference>
<proteinExistence type="predicted"/>
<dbReference type="VEuPathDB" id="FungiDB:SCHCODRAFT_02628956"/>
<evidence type="ECO:0000256" key="1">
    <source>
        <dbReference type="ARBA" id="ARBA00004325"/>
    </source>
</evidence>
<name>D8Q7Q2_SCHCM</name>
<keyword evidence="4" id="KW-0496">Mitochondrion</keyword>
<dbReference type="InterPro" id="IPR007667">
    <property type="entry name" value="Hypoxia_induced_domain"/>
</dbReference>
<evidence type="ECO:0000256" key="5">
    <source>
        <dbReference type="ARBA" id="ARBA00023136"/>
    </source>
</evidence>
<sequence length="166" mass="18704">MSAPPEIDVGANERPIVAAWPLPEEEQETWTEKAVRKFKQNPGVVLGCLATAGAFTMASVQFKRGEHSKLNYWLRWRVVLQGITIFALVQGAGSYTVKNVKKAAEEQDRYIASVSEEKRLEERRKFAQRLAEAEENERVDTIQRNAAAGVGGDDEARWQEKEDAQE</sequence>
<evidence type="ECO:0000313" key="9">
    <source>
        <dbReference type="Proteomes" id="UP000007431"/>
    </source>
</evidence>
<evidence type="ECO:0000256" key="2">
    <source>
        <dbReference type="ARBA" id="ARBA00022692"/>
    </source>
</evidence>
<keyword evidence="5" id="KW-0472">Membrane</keyword>
<dbReference type="GO" id="GO:0097250">
    <property type="term" value="P:mitochondrial respirasome assembly"/>
    <property type="evidence" value="ECO:0007669"/>
    <property type="project" value="TreeGrafter"/>
</dbReference>
<gene>
    <name evidence="8" type="ORF">SCHCODRAFT_235447</name>
</gene>
<organism evidence="9">
    <name type="scientific">Schizophyllum commune (strain H4-8 / FGSC 9210)</name>
    <name type="common">Split gill fungus</name>
    <dbReference type="NCBI Taxonomy" id="578458"/>
    <lineage>
        <taxon>Eukaryota</taxon>
        <taxon>Fungi</taxon>
        <taxon>Dikarya</taxon>
        <taxon>Basidiomycota</taxon>
        <taxon>Agaricomycotina</taxon>
        <taxon>Agaricomycetes</taxon>
        <taxon>Agaricomycetidae</taxon>
        <taxon>Agaricales</taxon>
        <taxon>Schizophyllaceae</taxon>
        <taxon>Schizophyllum</taxon>
    </lineage>
</organism>
<dbReference type="OMA" id="FMASVRM"/>
<evidence type="ECO:0000313" key="8">
    <source>
        <dbReference type="EMBL" id="EFI96059.1"/>
    </source>
</evidence>
<feature type="domain" description="HIG1" evidence="7">
    <location>
        <begin position="15"/>
        <end position="106"/>
    </location>
</feature>
<feature type="region of interest" description="Disordered" evidence="6">
    <location>
        <begin position="135"/>
        <end position="166"/>
    </location>
</feature>
<dbReference type="HOGENOM" id="CLU_087356_3_0_1"/>